<dbReference type="EMBL" id="JBHRSL010000003">
    <property type="protein sequence ID" value="MFC3051531.1"/>
    <property type="molecule type" value="Genomic_DNA"/>
</dbReference>
<evidence type="ECO:0000313" key="1">
    <source>
        <dbReference type="EMBL" id="MFC3051531.1"/>
    </source>
</evidence>
<evidence type="ECO:0000313" key="2">
    <source>
        <dbReference type="Proteomes" id="UP001595444"/>
    </source>
</evidence>
<comment type="caution">
    <text evidence="1">The sequence shown here is derived from an EMBL/GenBank/DDBJ whole genome shotgun (WGS) entry which is preliminary data.</text>
</comment>
<dbReference type="InterPro" id="IPR010281">
    <property type="entry name" value="DUF885"/>
</dbReference>
<reference evidence="2" key="1">
    <citation type="journal article" date="2019" name="Int. J. Syst. Evol. Microbiol.">
        <title>The Global Catalogue of Microorganisms (GCM) 10K type strain sequencing project: providing services to taxonomists for standard genome sequencing and annotation.</title>
        <authorList>
            <consortium name="The Broad Institute Genomics Platform"/>
            <consortium name="The Broad Institute Genome Sequencing Center for Infectious Disease"/>
            <person name="Wu L."/>
            <person name="Ma J."/>
        </authorList>
    </citation>
    <scope>NUCLEOTIDE SEQUENCE [LARGE SCALE GENOMIC DNA]</scope>
    <source>
        <strain evidence="2">KCTC 62164</strain>
    </source>
</reference>
<gene>
    <name evidence="1" type="ORF">ACFOKA_06420</name>
</gene>
<proteinExistence type="predicted"/>
<dbReference type="Proteomes" id="UP001595444">
    <property type="component" value="Unassembled WGS sequence"/>
</dbReference>
<dbReference type="RefSeq" id="WP_380082512.1">
    <property type="nucleotide sequence ID" value="NZ_JBHRSL010000003.1"/>
</dbReference>
<organism evidence="1 2">
    <name type="scientific">Kordiimonas pumila</name>
    <dbReference type="NCBI Taxonomy" id="2161677"/>
    <lineage>
        <taxon>Bacteria</taxon>
        <taxon>Pseudomonadati</taxon>
        <taxon>Pseudomonadota</taxon>
        <taxon>Alphaproteobacteria</taxon>
        <taxon>Kordiimonadales</taxon>
        <taxon>Kordiimonadaceae</taxon>
        <taxon>Kordiimonas</taxon>
    </lineage>
</organism>
<dbReference type="PANTHER" id="PTHR33361:SF2">
    <property type="entry name" value="DUF885 DOMAIN-CONTAINING PROTEIN"/>
    <property type="match status" value="1"/>
</dbReference>
<sequence length="581" mass="65375">MASMPQVMSAQDCSDQGQELTKIFDALYADLTQLDPEMASVRGEDANGLRGKLKDRSLKGRDIFRKVLLKHIGALRNINPLLLSDDQKLQQKRALDWLTHQEKARRAYDYGDEYFYAYQVTQFTGAYITVPALLNSVQRVTSDGDVDHYLDRLRYFGDAVEAEIANQIYYQKIGVTAPRFIVQKVVSGLSSSSDPDAAFSNLVKPLLQKASMAGVDPREEEAKNIVVHNVLPALRKQKKLYEKLLQSARGGAGVWALPGGEGFYRDALYYATTSNSSPEEMHLLGLRKVEEINRRLDRLLKDQGMSYGTCAQRLEALKQEPSQYFSDDDQGREELLGYLEKDIERTSSQLSGAFSNLPPVKLDVKRMPAFLEGKGPSAMYMAASADLSRRAAIVFDLGDMAKWPIFSLKTLCRHEGMPGHHLQALILGQSTSLPKVLSLFNSPSYSEGWALYAEQLTQELGLYDDDPMSEIGLWQSLLFRAARIVVDTGIHFKRWSRAKAIAYMRDITALPLTMIETEVDRYTVIPGQACAYMMGQIEWHSIRNAQQKKYGDAFELAKFHSVLSKGAMPMSLLRQYIDENL</sequence>
<accession>A0ABV7D3D8</accession>
<dbReference type="PANTHER" id="PTHR33361">
    <property type="entry name" value="GLR0591 PROTEIN"/>
    <property type="match status" value="1"/>
</dbReference>
<name>A0ABV7D3D8_9PROT</name>
<dbReference type="Pfam" id="PF05960">
    <property type="entry name" value="DUF885"/>
    <property type="match status" value="1"/>
</dbReference>
<keyword evidence="2" id="KW-1185">Reference proteome</keyword>
<protein>
    <submittedName>
        <fullName evidence="1">DUF885 domain-containing protein</fullName>
    </submittedName>
</protein>